<dbReference type="Proteomes" id="UP001279734">
    <property type="component" value="Unassembled WGS sequence"/>
</dbReference>
<protein>
    <submittedName>
        <fullName evidence="1">Uncharacterized protein</fullName>
    </submittedName>
</protein>
<keyword evidence="2" id="KW-1185">Reference proteome</keyword>
<evidence type="ECO:0000313" key="1">
    <source>
        <dbReference type="EMBL" id="GMH30389.1"/>
    </source>
</evidence>
<gene>
    <name evidence="1" type="ORF">Nepgr_032232</name>
</gene>
<evidence type="ECO:0000313" key="2">
    <source>
        <dbReference type="Proteomes" id="UP001279734"/>
    </source>
</evidence>
<organism evidence="1 2">
    <name type="scientific">Nepenthes gracilis</name>
    <name type="common">Slender pitcher plant</name>
    <dbReference type="NCBI Taxonomy" id="150966"/>
    <lineage>
        <taxon>Eukaryota</taxon>
        <taxon>Viridiplantae</taxon>
        <taxon>Streptophyta</taxon>
        <taxon>Embryophyta</taxon>
        <taxon>Tracheophyta</taxon>
        <taxon>Spermatophyta</taxon>
        <taxon>Magnoliopsida</taxon>
        <taxon>eudicotyledons</taxon>
        <taxon>Gunneridae</taxon>
        <taxon>Pentapetalae</taxon>
        <taxon>Caryophyllales</taxon>
        <taxon>Nepenthaceae</taxon>
        <taxon>Nepenthes</taxon>
    </lineage>
</organism>
<name>A0AAD3Y7Q6_NEPGR</name>
<proteinExistence type="predicted"/>
<reference evidence="1" key="1">
    <citation type="submission" date="2023-05" db="EMBL/GenBank/DDBJ databases">
        <title>Nepenthes gracilis genome sequencing.</title>
        <authorList>
            <person name="Fukushima K."/>
        </authorList>
    </citation>
    <scope>NUCLEOTIDE SEQUENCE</scope>
    <source>
        <strain evidence="1">SING2019-196</strain>
    </source>
</reference>
<sequence length="77" mass="8378">MTVEVEIVYHSKLARRSSALLSNQKNATFTQPLPQVPGVDRPARLGAIPRYLPPEDALDGRGCCSSLASSKLISHNF</sequence>
<dbReference type="AlphaFoldDB" id="A0AAD3Y7Q6"/>
<accession>A0AAD3Y7Q6</accession>
<comment type="caution">
    <text evidence="1">The sequence shown here is derived from an EMBL/GenBank/DDBJ whole genome shotgun (WGS) entry which is preliminary data.</text>
</comment>
<dbReference type="EMBL" id="BSYO01000038">
    <property type="protein sequence ID" value="GMH30389.1"/>
    <property type="molecule type" value="Genomic_DNA"/>
</dbReference>